<dbReference type="Pfam" id="PF04972">
    <property type="entry name" value="BON"/>
    <property type="match status" value="2"/>
</dbReference>
<feature type="chain" id="PRO_5031533884" evidence="2">
    <location>
        <begin position="26"/>
        <end position="196"/>
    </location>
</feature>
<dbReference type="PROSITE" id="PS50914">
    <property type="entry name" value="BON"/>
    <property type="match status" value="2"/>
</dbReference>
<evidence type="ECO:0000313" key="5">
    <source>
        <dbReference type="Proteomes" id="UP000521199"/>
    </source>
</evidence>
<proteinExistence type="predicted"/>
<organism evidence="4 5">
    <name type="scientific">Chiayiivirga flava</name>
    <dbReference type="NCBI Taxonomy" id="659595"/>
    <lineage>
        <taxon>Bacteria</taxon>
        <taxon>Pseudomonadati</taxon>
        <taxon>Pseudomonadota</taxon>
        <taxon>Gammaproteobacteria</taxon>
        <taxon>Lysobacterales</taxon>
        <taxon>Lysobacteraceae</taxon>
        <taxon>Chiayiivirga</taxon>
    </lineage>
</organism>
<dbReference type="PROSITE" id="PS51257">
    <property type="entry name" value="PROKAR_LIPOPROTEIN"/>
    <property type="match status" value="1"/>
</dbReference>
<dbReference type="PANTHER" id="PTHR34606">
    <property type="entry name" value="BON DOMAIN-CONTAINING PROTEIN"/>
    <property type="match status" value="1"/>
</dbReference>
<keyword evidence="1 2" id="KW-0732">Signal</keyword>
<comment type="caution">
    <text evidence="4">The sequence shown here is derived from an EMBL/GenBank/DDBJ whole genome shotgun (WGS) entry which is preliminary data.</text>
</comment>
<sequence>MTRPAPALRLLALLMLLPLLGGCVAAVVAGGAATGAAVHDRRSVGTVLDDQALQIAIIDRIYAERDRFDGTRIKAVVHNGVALLIGEVFDEALKARAGERANELQGVKRVVNELVIGQPPGVWRRSADATLTSRVKTALIGIDMPGFDASRVNVTTVRGEVYLMGLVSRAEADAAVDTVRSMRGVVRVVKVFEYTD</sequence>
<evidence type="ECO:0000256" key="1">
    <source>
        <dbReference type="ARBA" id="ARBA00022729"/>
    </source>
</evidence>
<evidence type="ECO:0000256" key="2">
    <source>
        <dbReference type="SAM" id="SignalP"/>
    </source>
</evidence>
<dbReference type="PANTHER" id="PTHR34606:SF4">
    <property type="entry name" value="OUTER MEMBRANE LIPOPROTEIN DOLP"/>
    <property type="match status" value="1"/>
</dbReference>
<keyword evidence="5" id="KW-1185">Reference proteome</keyword>
<feature type="domain" description="BON" evidence="3">
    <location>
        <begin position="127"/>
        <end position="196"/>
    </location>
</feature>
<reference evidence="4 5" key="1">
    <citation type="submission" date="2020-08" db="EMBL/GenBank/DDBJ databases">
        <title>Genomic Encyclopedia of Type Strains, Phase IV (KMG-IV): sequencing the most valuable type-strain genomes for metagenomic binning, comparative biology and taxonomic classification.</title>
        <authorList>
            <person name="Goeker M."/>
        </authorList>
    </citation>
    <scope>NUCLEOTIDE SEQUENCE [LARGE SCALE GENOMIC DNA]</scope>
    <source>
        <strain evidence="4 5">DSM 24163</strain>
    </source>
</reference>
<dbReference type="Gene3D" id="3.30.1340.30">
    <property type="match status" value="1"/>
</dbReference>
<dbReference type="AlphaFoldDB" id="A0A7W8D750"/>
<dbReference type="InterPro" id="IPR051686">
    <property type="entry name" value="Lipoprotein_DolP"/>
</dbReference>
<dbReference type="RefSeq" id="WP_183961687.1">
    <property type="nucleotide sequence ID" value="NZ_JACHHP010000005.1"/>
</dbReference>
<dbReference type="SMART" id="SM00749">
    <property type="entry name" value="BON"/>
    <property type="match status" value="2"/>
</dbReference>
<gene>
    <name evidence="4" type="ORF">HNQ52_002703</name>
</gene>
<name>A0A7W8D750_9GAMM</name>
<dbReference type="InterPro" id="IPR014004">
    <property type="entry name" value="Transpt-assoc_nodulatn_dom_bac"/>
</dbReference>
<dbReference type="EMBL" id="JACHHP010000005">
    <property type="protein sequence ID" value="MBB5209140.1"/>
    <property type="molecule type" value="Genomic_DNA"/>
</dbReference>
<dbReference type="Proteomes" id="UP000521199">
    <property type="component" value="Unassembled WGS sequence"/>
</dbReference>
<evidence type="ECO:0000259" key="3">
    <source>
        <dbReference type="PROSITE" id="PS50914"/>
    </source>
</evidence>
<accession>A0A7W8D750</accession>
<feature type="signal peptide" evidence="2">
    <location>
        <begin position="1"/>
        <end position="25"/>
    </location>
</feature>
<dbReference type="InterPro" id="IPR007055">
    <property type="entry name" value="BON_dom"/>
</dbReference>
<protein>
    <submittedName>
        <fullName evidence="4">Osmotically-inducible protein OsmY</fullName>
    </submittedName>
</protein>
<evidence type="ECO:0000313" key="4">
    <source>
        <dbReference type="EMBL" id="MBB5209140.1"/>
    </source>
</evidence>
<feature type="domain" description="BON" evidence="3">
    <location>
        <begin position="49"/>
        <end position="118"/>
    </location>
</feature>